<accession>A0ABV8RAM1</accession>
<feature type="transmembrane region" description="Helical" evidence="1">
    <location>
        <begin position="336"/>
        <end position="360"/>
    </location>
</feature>
<keyword evidence="1" id="KW-0812">Transmembrane</keyword>
<feature type="transmembrane region" description="Helical" evidence="1">
    <location>
        <begin position="309"/>
        <end position="327"/>
    </location>
</feature>
<dbReference type="PANTHER" id="PTHR43685">
    <property type="entry name" value="GLYCOSYLTRANSFERASE"/>
    <property type="match status" value="1"/>
</dbReference>
<keyword evidence="3" id="KW-0808">Transferase</keyword>
<protein>
    <submittedName>
        <fullName evidence="3">Glycosyltransferase</fullName>
        <ecNumber evidence="3">2.4.-.-</ecNumber>
    </submittedName>
</protein>
<dbReference type="Gene3D" id="3.90.550.10">
    <property type="entry name" value="Spore Coat Polysaccharide Biosynthesis Protein SpsA, Chain A"/>
    <property type="match status" value="1"/>
</dbReference>
<evidence type="ECO:0000313" key="4">
    <source>
        <dbReference type="Proteomes" id="UP001595826"/>
    </source>
</evidence>
<dbReference type="RefSeq" id="WP_377409908.1">
    <property type="nucleotide sequence ID" value="NZ_JBHSCY010000002.1"/>
</dbReference>
<reference evidence="4" key="1">
    <citation type="journal article" date="2019" name="Int. J. Syst. Evol. Microbiol.">
        <title>The Global Catalogue of Microorganisms (GCM) 10K type strain sequencing project: providing services to taxonomists for standard genome sequencing and annotation.</title>
        <authorList>
            <consortium name="The Broad Institute Genomics Platform"/>
            <consortium name="The Broad Institute Genome Sequencing Center for Infectious Disease"/>
            <person name="Wu L."/>
            <person name="Ma J."/>
        </authorList>
    </citation>
    <scope>NUCLEOTIDE SEQUENCE [LARGE SCALE GENOMIC DNA]</scope>
    <source>
        <strain evidence="4">CECT 8655</strain>
    </source>
</reference>
<dbReference type="PANTHER" id="PTHR43685:SF2">
    <property type="entry name" value="GLYCOSYLTRANSFERASE 2-LIKE DOMAIN-CONTAINING PROTEIN"/>
    <property type="match status" value="1"/>
</dbReference>
<evidence type="ECO:0000259" key="2">
    <source>
        <dbReference type="Pfam" id="PF00535"/>
    </source>
</evidence>
<comment type="caution">
    <text evidence="3">The sequence shown here is derived from an EMBL/GenBank/DDBJ whole genome shotgun (WGS) entry which is preliminary data.</text>
</comment>
<dbReference type="InterPro" id="IPR001173">
    <property type="entry name" value="Glyco_trans_2-like"/>
</dbReference>
<organism evidence="3 4">
    <name type="scientific">Polaribacter marinivivus</name>
    <dbReference type="NCBI Taxonomy" id="1524260"/>
    <lineage>
        <taxon>Bacteria</taxon>
        <taxon>Pseudomonadati</taxon>
        <taxon>Bacteroidota</taxon>
        <taxon>Flavobacteriia</taxon>
        <taxon>Flavobacteriales</taxon>
        <taxon>Flavobacteriaceae</taxon>
    </lineage>
</organism>
<sequence>MILTVIFYIFVACTAIQIVYYLIFSSVLFSNKNKELHTDTPPISLIIYVKNSGDYLSKNLKYFKEQNYPNFEILLVNNASVDNTDDILEDIREHDKSIRIIDVENNESFWGNKKYTYTLAIKAAKHEHLLFSEIDVKPISKNWILEMSKHFSLKKSIVLGYKKYSLKSSLTNLVIRLDNLLQTLKSFSFAKFNSGFSASSKNYAFTKSEFFRVKGFINHIKIREGKDDLFIKDAINNHNITFSNTEDSFVECLEKTSLKQWFTNKRNQLNLQNKYSLKNKFLLFLFSLTKYLTYILSAILFFFYPWKHILLIIISYFITQFIVMGIATKKFKEPHLIFLLPVLDIYLVLIQITIFISNLISKPSHWK</sequence>
<feature type="transmembrane region" description="Helical" evidence="1">
    <location>
        <begin position="6"/>
        <end position="29"/>
    </location>
</feature>
<dbReference type="Pfam" id="PF00535">
    <property type="entry name" value="Glycos_transf_2"/>
    <property type="match status" value="1"/>
</dbReference>
<keyword evidence="1" id="KW-1133">Transmembrane helix</keyword>
<name>A0ABV8RAM1_9FLAO</name>
<dbReference type="GO" id="GO:0016757">
    <property type="term" value="F:glycosyltransferase activity"/>
    <property type="evidence" value="ECO:0007669"/>
    <property type="project" value="UniProtKB-KW"/>
</dbReference>
<dbReference type="InterPro" id="IPR050834">
    <property type="entry name" value="Glycosyltransf_2"/>
</dbReference>
<dbReference type="Proteomes" id="UP001595826">
    <property type="component" value="Unassembled WGS sequence"/>
</dbReference>
<evidence type="ECO:0000256" key="1">
    <source>
        <dbReference type="SAM" id="Phobius"/>
    </source>
</evidence>
<dbReference type="EMBL" id="JBHSCY010000002">
    <property type="protein sequence ID" value="MFC4269027.1"/>
    <property type="molecule type" value="Genomic_DNA"/>
</dbReference>
<gene>
    <name evidence="3" type="ORF">ACFOWD_08945</name>
</gene>
<proteinExistence type="predicted"/>
<dbReference type="InterPro" id="IPR029044">
    <property type="entry name" value="Nucleotide-diphossugar_trans"/>
</dbReference>
<dbReference type="EC" id="2.4.-.-" evidence="3"/>
<dbReference type="SUPFAM" id="SSF53448">
    <property type="entry name" value="Nucleotide-diphospho-sugar transferases"/>
    <property type="match status" value="1"/>
</dbReference>
<evidence type="ECO:0000313" key="3">
    <source>
        <dbReference type="EMBL" id="MFC4269027.1"/>
    </source>
</evidence>
<keyword evidence="1" id="KW-0472">Membrane</keyword>
<keyword evidence="3" id="KW-0328">Glycosyltransferase</keyword>
<feature type="transmembrane region" description="Helical" evidence="1">
    <location>
        <begin position="281"/>
        <end position="303"/>
    </location>
</feature>
<keyword evidence="4" id="KW-1185">Reference proteome</keyword>
<feature type="domain" description="Glycosyltransferase 2-like" evidence="2">
    <location>
        <begin position="44"/>
        <end position="159"/>
    </location>
</feature>